<dbReference type="RefSeq" id="WP_189091384.1">
    <property type="nucleotide sequence ID" value="NZ_BMQL01000018.1"/>
</dbReference>
<reference evidence="1" key="2">
    <citation type="submission" date="2020-09" db="EMBL/GenBank/DDBJ databases">
        <authorList>
            <person name="Sun Q."/>
            <person name="Ohkuma M."/>
        </authorList>
    </citation>
    <scope>NUCLEOTIDE SEQUENCE</scope>
    <source>
        <strain evidence="1">JCM 31311</strain>
    </source>
</reference>
<reference evidence="1" key="1">
    <citation type="journal article" date="2014" name="Int. J. Syst. Evol. Microbiol.">
        <title>Complete genome sequence of Corynebacterium casei LMG S-19264T (=DSM 44701T), isolated from a smear-ripened cheese.</title>
        <authorList>
            <consortium name="US DOE Joint Genome Institute (JGI-PGF)"/>
            <person name="Walter F."/>
            <person name="Albersmeier A."/>
            <person name="Kalinowski J."/>
            <person name="Ruckert C."/>
        </authorList>
    </citation>
    <scope>NUCLEOTIDE SEQUENCE</scope>
    <source>
        <strain evidence="1">JCM 31311</strain>
    </source>
</reference>
<evidence type="ECO:0000313" key="2">
    <source>
        <dbReference type="Proteomes" id="UP000603865"/>
    </source>
</evidence>
<evidence type="ECO:0000313" key="1">
    <source>
        <dbReference type="EMBL" id="GGR15724.1"/>
    </source>
</evidence>
<gene>
    <name evidence="1" type="ORF">GCM10008957_30580</name>
</gene>
<dbReference type="EMBL" id="BMQL01000018">
    <property type="protein sequence ID" value="GGR15724.1"/>
    <property type="molecule type" value="Genomic_DNA"/>
</dbReference>
<name>A0A918CC61_9DEIO</name>
<accession>A0A918CC61</accession>
<sequence>MQNDHFTVVRDVQGINLELGVIIALGDTVLDAMRRATTALASGPASALELLIFSNDPQRPLEVICPMDLLLAPSLVVRVWPGEGTDPAAGERAPYHLEVMTVTCSDDGVVWRHVNRPTTYCELGRALAASTINATLLQSPTDSPNTYATSPVSVRMFHSALIYASPWRVFQA</sequence>
<comment type="caution">
    <text evidence="1">The sequence shown here is derived from an EMBL/GenBank/DDBJ whole genome shotgun (WGS) entry which is preliminary data.</text>
</comment>
<dbReference type="AlphaFoldDB" id="A0A918CC61"/>
<keyword evidence="2" id="KW-1185">Reference proteome</keyword>
<organism evidence="1 2">
    <name type="scientific">Deinococcus ruber</name>
    <dbReference type="NCBI Taxonomy" id="1848197"/>
    <lineage>
        <taxon>Bacteria</taxon>
        <taxon>Thermotogati</taxon>
        <taxon>Deinococcota</taxon>
        <taxon>Deinococci</taxon>
        <taxon>Deinococcales</taxon>
        <taxon>Deinococcaceae</taxon>
        <taxon>Deinococcus</taxon>
    </lineage>
</organism>
<protein>
    <submittedName>
        <fullName evidence="1">Uncharacterized protein</fullName>
    </submittedName>
</protein>
<dbReference type="Proteomes" id="UP000603865">
    <property type="component" value="Unassembled WGS sequence"/>
</dbReference>
<proteinExistence type="predicted"/>